<dbReference type="EMBL" id="JP286505">
    <property type="protein sequence ID" value="AEQ17727.1"/>
    <property type="molecule type" value="mRNA"/>
</dbReference>
<dbReference type="Pfam" id="PF00278">
    <property type="entry name" value="Orn_DAP_Arg_deC"/>
    <property type="match status" value="1"/>
</dbReference>
<name>G5DZE1_9PIPI</name>
<dbReference type="SUPFAM" id="SSF50621">
    <property type="entry name" value="Alanine racemase C-terminal domain-like"/>
    <property type="match status" value="1"/>
</dbReference>
<dbReference type="GO" id="GO:0042177">
    <property type="term" value="P:negative regulation of protein catabolic process"/>
    <property type="evidence" value="ECO:0007669"/>
    <property type="project" value="TreeGrafter"/>
</dbReference>
<dbReference type="SUPFAM" id="SSF51419">
    <property type="entry name" value="PLP-binding barrel"/>
    <property type="match status" value="1"/>
</dbReference>
<dbReference type="GO" id="GO:1902269">
    <property type="term" value="P:positive regulation of polyamine transmembrane transport"/>
    <property type="evidence" value="ECO:0007669"/>
    <property type="project" value="TreeGrafter"/>
</dbReference>
<accession>G5DZE1</accession>
<feature type="non-terminal residue" evidence="3">
    <location>
        <position position="1"/>
    </location>
</feature>
<dbReference type="InterPro" id="IPR009006">
    <property type="entry name" value="Ala_racemase/Decarboxylase_C"/>
</dbReference>
<dbReference type="AlphaFoldDB" id="G5DZE1"/>
<dbReference type="GO" id="GO:0042978">
    <property type="term" value="F:ornithine decarboxylase activator activity"/>
    <property type="evidence" value="ECO:0007669"/>
    <property type="project" value="TreeGrafter"/>
</dbReference>
<dbReference type="Gene3D" id="3.20.20.10">
    <property type="entry name" value="Alanine racemase"/>
    <property type="match status" value="1"/>
</dbReference>
<proteinExistence type="evidence at transcript level"/>
<sequence length="215" mass="23943">PRDVIDNYIYEHNLTGKNAFFVADLGKIFKKHLAWQNIMGRIKPFYTVKCNSSPAVLEILAAFGTGFACASKNELSTVYDLTRIIAEPGSFYVSSAFTLAVNIIKKTVENDQPLPSGGNPFVYYMNEGVYGSFGSTLFEKNTAPKVHKRYEYEPLFASSLLGPSCDELDVIVDHCLLPEMEVGDWIVFENMGSANLNEQSAFAISEKPSLYNFMS</sequence>
<dbReference type="Gene3D" id="2.40.37.10">
    <property type="entry name" value="Lyase, Ornithine Decarboxylase, Chain A, domain 1"/>
    <property type="match status" value="1"/>
</dbReference>
<reference evidence="3" key="1">
    <citation type="submission" date="2011-09" db="EMBL/GenBank/DDBJ databases">
        <title>The odds of duplicate gene persistence after polyploidization.</title>
        <authorList>
            <person name="Chain F.J.J."/>
            <person name="Evans B.J."/>
            <person name="Dushoff J."/>
        </authorList>
    </citation>
    <scope>NUCLEOTIDE SEQUENCE</scope>
    <source>
        <tissue evidence="3">Liver</tissue>
    </source>
</reference>
<evidence type="ECO:0000256" key="1">
    <source>
        <dbReference type="RuleBase" id="RU003737"/>
    </source>
</evidence>
<dbReference type="GO" id="GO:0004586">
    <property type="term" value="F:ornithine decarboxylase activity"/>
    <property type="evidence" value="ECO:0007669"/>
    <property type="project" value="TreeGrafter"/>
</dbReference>
<evidence type="ECO:0000313" key="3">
    <source>
        <dbReference type="EMBL" id="AEQ17727.1"/>
    </source>
</evidence>
<comment type="similarity">
    <text evidence="1">Belongs to the Orn/Lys/Arg decarboxylase class-II family.</text>
</comment>
<dbReference type="GO" id="GO:0005737">
    <property type="term" value="C:cytoplasm"/>
    <property type="evidence" value="ECO:0007669"/>
    <property type="project" value="TreeGrafter"/>
</dbReference>
<feature type="non-terminal residue" evidence="3">
    <location>
        <position position="215"/>
    </location>
</feature>
<dbReference type="PANTHER" id="PTHR11482">
    <property type="entry name" value="ARGININE/DIAMINOPIMELATE/ORNITHINE DECARBOXYLASE"/>
    <property type="match status" value="1"/>
</dbReference>
<organism evidence="3">
    <name type="scientific">Hymenochirus curtipes</name>
    <name type="common">western dwarf clawed frog</name>
    <dbReference type="NCBI Taxonomy" id="8362"/>
    <lineage>
        <taxon>Eukaryota</taxon>
        <taxon>Metazoa</taxon>
        <taxon>Chordata</taxon>
        <taxon>Craniata</taxon>
        <taxon>Vertebrata</taxon>
        <taxon>Euteleostomi</taxon>
        <taxon>Amphibia</taxon>
        <taxon>Batrachia</taxon>
        <taxon>Anura</taxon>
        <taxon>Pipoidea</taxon>
        <taxon>Pipidae</taxon>
        <taxon>Pipinae</taxon>
        <taxon>Hymenochirus</taxon>
    </lineage>
</organism>
<evidence type="ECO:0000259" key="2">
    <source>
        <dbReference type="Pfam" id="PF00278"/>
    </source>
</evidence>
<dbReference type="PRINTS" id="PR01179">
    <property type="entry name" value="ODADCRBXLASE"/>
</dbReference>
<dbReference type="InterPro" id="IPR029066">
    <property type="entry name" value="PLP-binding_barrel"/>
</dbReference>
<dbReference type="PRINTS" id="PR01182">
    <property type="entry name" value="ORNDCRBXLASE"/>
</dbReference>
<dbReference type="InterPro" id="IPR022643">
    <property type="entry name" value="De-COase2_C"/>
</dbReference>
<feature type="domain" description="Orn/DAP/Arg decarboxylase 2 C-terminal" evidence="2">
    <location>
        <begin position="77"/>
        <end position="192"/>
    </location>
</feature>
<dbReference type="GO" id="GO:0033387">
    <property type="term" value="P:putrescine biosynthetic process from arginine, via ornithine"/>
    <property type="evidence" value="ECO:0007669"/>
    <property type="project" value="TreeGrafter"/>
</dbReference>
<protein>
    <submittedName>
        <fullName evidence="3">Putative antizyme inhibitor 1</fullName>
    </submittedName>
</protein>
<dbReference type="InterPro" id="IPR002433">
    <property type="entry name" value="Orn_de-COase"/>
</dbReference>
<dbReference type="PANTHER" id="PTHR11482:SF7">
    <property type="entry name" value="ANTIZYME INHIBITOR 1"/>
    <property type="match status" value="1"/>
</dbReference>
<dbReference type="InterPro" id="IPR000183">
    <property type="entry name" value="Orn/DAP/Arg_de-COase"/>
</dbReference>